<dbReference type="EMBL" id="DYTS01000110">
    <property type="protein sequence ID" value="HJH18294.1"/>
    <property type="molecule type" value="Genomic_DNA"/>
</dbReference>
<dbReference type="SUPFAM" id="SSF55486">
    <property type="entry name" value="Metalloproteases ('zincins'), catalytic domain"/>
    <property type="match status" value="1"/>
</dbReference>
<name>A0A921NGK4_9PSED</name>
<evidence type="ECO:0000256" key="2">
    <source>
        <dbReference type="SAM" id="MobiDB-lite"/>
    </source>
</evidence>
<keyword evidence="1" id="KW-0378">Hydrolase</keyword>
<dbReference type="InterPro" id="IPR024079">
    <property type="entry name" value="MetalloPept_cat_dom_sf"/>
</dbReference>
<evidence type="ECO:0000256" key="1">
    <source>
        <dbReference type="ARBA" id="ARBA00022801"/>
    </source>
</evidence>
<dbReference type="Pfam" id="PF13582">
    <property type="entry name" value="Reprolysin_3"/>
    <property type="match status" value="1"/>
</dbReference>
<sequence length="386" mass="41653">ALGGPVSLLREQQRADLVVMVSKASIYCGLAYVNAPKGYAFSIVSCPTGNYTFAHEMGHNFGLNHYSDVPAGQYGDGFGYQQKGHSPFWRTTMAYDCIPACPRGNYWSSPNRTYNGLPMGIAGIHNSVRVLNLRREVLANFYPPLEAQLPVGQLEIPLDVEANQTFVARAIATDPGGSTLDYAWSAPGFTPEVGSADSLSLKAPNVAQPLRKPISVKLTNAYGTTLLNKTLTIRPAIAPITATMDIPPTVIAGGQLPVKVDAYSSTDKPLTYAWSRTAGMYTGTTGGRPSGIYTAADVDKDTNTTIYVTVSDGTNEVKRSSSVVILTALALCAAPWEEEKIYATVNEKASYAGYNYEVAHWTQRQRPDLNAGPEGKPWRKLSSCSH</sequence>
<protein>
    <submittedName>
        <fullName evidence="4">M12 family metallo-peptidase</fullName>
    </submittedName>
</protein>
<dbReference type="SMART" id="SM00495">
    <property type="entry name" value="ChtBD3"/>
    <property type="match status" value="1"/>
</dbReference>
<comment type="caution">
    <text evidence="4">The sequence shown here is derived from an EMBL/GenBank/DDBJ whole genome shotgun (WGS) entry which is preliminary data.</text>
</comment>
<evidence type="ECO:0000259" key="3">
    <source>
        <dbReference type="SMART" id="SM00495"/>
    </source>
</evidence>
<dbReference type="SUPFAM" id="SSF51055">
    <property type="entry name" value="Carbohydrate binding domain"/>
    <property type="match status" value="1"/>
</dbReference>
<organism evidence="4 5">
    <name type="scientific">Pseudomonas lactis</name>
    <dbReference type="NCBI Taxonomy" id="1615674"/>
    <lineage>
        <taxon>Bacteria</taxon>
        <taxon>Pseudomonadati</taxon>
        <taxon>Pseudomonadota</taxon>
        <taxon>Gammaproteobacteria</taxon>
        <taxon>Pseudomonadales</taxon>
        <taxon>Pseudomonadaceae</taxon>
        <taxon>Pseudomonas</taxon>
    </lineage>
</organism>
<evidence type="ECO:0000313" key="4">
    <source>
        <dbReference type="EMBL" id="HJH18294.1"/>
    </source>
</evidence>
<dbReference type="InterPro" id="IPR036573">
    <property type="entry name" value="CBM_sf_5/12"/>
</dbReference>
<dbReference type="Gene3D" id="3.40.390.10">
    <property type="entry name" value="Collagenase (Catalytic Domain)"/>
    <property type="match status" value="1"/>
</dbReference>
<dbReference type="GO" id="GO:0004553">
    <property type="term" value="F:hydrolase activity, hydrolyzing O-glycosyl compounds"/>
    <property type="evidence" value="ECO:0007669"/>
    <property type="project" value="InterPro"/>
</dbReference>
<feature type="region of interest" description="Disordered" evidence="2">
    <location>
        <begin position="367"/>
        <end position="386"/>
    </location>
</feature>
<dbReference type="GO" id="GO:0005576">
    <property type="term" value="C:extracellular region"/>
    <property type="evidence" value="ECO:0007669"/>
    <property type="project" value="InterPro"/>
</dbReference>
<reference evidence="4" key="2">
    <citation type="submission" date="2021-09" db="EMBL/GenBank/DDBJ databases">
        <authorList>
            <person name="Gilroy R."/>
        </authorList>
    </citation>
    <scope>NUCLEOTIDE SEQUENCE</scope>
    <source>
        <strain evidence="4">ChiSjej2B20-17149</strain>
    </source>
</reference>
<feature type="domain" description="Chitin-binding type-3" evidence="3">
    <location>
        <begin position="333"/>
        <end position="381"/>
    </location>
</feature>
<dbReference type="Proteomes" id="UP000752172">
    <property type="component" value="Unassembled WGS sequence"/>
</dbReference>
<feature type="non-terminal residue" evidence="4">
    <location>
        <position position="1"/>
    </location>
</feature>
<dbReference type="GO" id="GO:0005975">
    <property type="term" value="P:carbohydrate metabolic process"/>
    <property type="evidence" value="ECO:0007669"/>
    <property type="project" value="InterPro"/>
</dbReference>
<dbReference type="AlphaFoldDB" id="A0A921NGK4"/>
<accession>A0A921NGK4</accession>
<evidence type="ECO:0000313" key="5">
    <source>
        <dbReference type="Proteomes" id="UP000752172"/>
    </source>
</evidence>
<dbReference type="GO" id="GO:0008237">
    <property type="term" value="F:metallopeptidase activity"/>
    <property type="evidence" value="ECO:0007669"/>
    <property type="project" value="InterPro"/>
</dbReference>
<dbReference type="RefSeq" id="WP_278916259.1">
    <property type="nucleotide sequence ID" value="NZ_DYTS01000110.1"/>
</dbReference>
<gene>
    <name evidence="4" type="ORF">K8W20_06245</name>
</gene>
<proteinExistence type="predicted"/>
<dbReference type="GO" id="GO:0030246">
    <property type="term" value="F:carbohydrate binding"/>
    <property type="evidence" value="ECO:0007669"/>
    <property type="project" value="InterPro"/>
</dbReference>
<dbReference type="InterPro" id="IPR003610">
    <property type="entry name" value="CBM5/12"/>
</dbReference>
<reference evidence="4" key="1">
    <citation type="journal article" date="2021" name="PeerJ">
        <title>Extensive microbial diversity within the chicken gut microbiome revealed by metagenomics and culture.</title>
        <authorList>
            <person name="Gilroy R."/>
            <person name="Ravi A."/>
            <person name="Getino M."/>
            <person name="Pursley I."/>
            <person name="Horton D.L."/>
            <person name="Alikhan N.F."/>
            <person name="Baker D."/>
            <person name="Gharbi K."/>
            <person name="Hall N."/>
            <person name="Watson M."/>
            <person name="Adriaenssens E.M."/>
            <person name="Foster-Nyarko E."/>
            <person name="Jarju S."/>
            <person name="Secka A."/>
            <person name="Antonio M."/>
            <person name="Oren A."/>
            <person name="Chaudhuri R.R."/>
            <person name="La Ragione R."/>
            <person name="Hildebrand F."/>
            <person name="Pallen M.J."/>
        </authorList>
    </citation>
    <scope>NUCLEOTIDE SEQUENCE</scope>
    <source>
        <strain evidence="4">ChiSjej2B20-17149</strain>
    </source>
</reference>
<dbReference type="Gene3D" id="2.10.10.20">
    <property type="entry name" value="Carbohydrate-binding module superfamily 5/12"/>
    <property type="match status" value="1"/>
</dbReference>